<dbReference type="OrthoDB" id="290964at2157"/>
<evidence type="ECO:0000256" key="3">
    <source>
        <dbReference type="ARBA" id="ARBA00022692"/>
    </source>
</evidence>
<keyword evidence="4 6" id="KW-1133">Transmembrane helix</keyword>
<dbReference type="Gene3D" id="1.20.1510.10">
    <property type="entry name" value="Cation efflux protein transmembrane domain"/>
    <property type="match status" value="1"/>
</dbReference>
<dbReference type="eggNOG" id="arCOG01480">
    <property type="taxonomic scope" value="Archaea"/>
</dbReference>
<evidence type="ECO:0000256" key="4">
    <source>
        <dbReference type="ARBA" id="ARBA00022989"/>
    </source>
</evidence>
<organism evidence="8 9">
    <name type="scientific">Candidatus Nitrososphaera evergladensis SR1</name>
    <dbReference type="NCBI Taxonomy" id="1459636"/>
    <lineage>
        <taxon>Archaea</taxon>
        <taxon>Nitrososphaerota</taxon>
        <taxon>Nitrososphaeria</taxon>
        <taxon>Nitrososphaerales</taxon>
        <taxon>Nitrososphaeraceae</taxon>
        <taxon>Nitrososphaera</taxon>
    </lineage>
</organism>
<keyword evidence="2" id="KW-0813">Transport</keyword>
<keyword evidence="5 6" id="KW-0472">Membrane</keyword>
<dbReference type="SUPFAM" id="SSF160240">
    <property type="entry name" value="Cation efflux protein cytoplasmic domain-like"/>
    <property type="match status" value="1"/>
</dbReference>
<dbReference type="KEGG" id="nev:NTE_00173"/>
<dbReference type="GO" id="GO:0016020">
    <property type="term" value="C:membrane"/>
    <property type="evidence" value="ECO:0007669"/>
    <property type="project" value="UniProtKB-SubCell"/>
</dbReference>
<keyword evidence="9" id="KW-1185">Reference proteome</keyword>
<proteinExistence type="predicted"/>
<evidence type="ECO:0000313" key="9">
    <source>
        <dbReference type="Proteomes" id="UP000028194"/>
    </source>
</evidence>
<dbReference type="GO" id="GO:0006829">
    <property type="term" value="P:zinc ion transport"/>
    <property type="evidence" value="ECO:0007669"/>
    <property type="project" value="InterPro"/>
</dbReference>
<dbReference type="RefSeq" id="WP_148699282.1">
    <property type="nucleotide sequence ID" value="NZ_CP007174.1"/>
</dbReference>
<protein>
    <submittedName>
        <fullName evidence="8">Cation diffusion facilitator family transporter</fullName>
    </submittedName>
</protein>
<evidence type="ECO:0000259" key="7">
    <source>
        <dbReference type="Pfam" id="PF01545"/>
    </source>
</evidence>
<reference evidence="8 9" key="1">
    <citation type="journal article" date="2014" name="PLoS ONE">
        <title>Genome Sequence of Candidatus Nitrososphaera evergladensis from Group I.1b Enriched from Everglades Soil Reveals Novel Genomic Features of the Ammonia-Oxidizing Archaea.</title>
        <authorList>
            <person name="Zhalnina K.V."/>
            <person name="Dias R."/>
            <person name="Leonard M.T."/>
            <person name="Dorr de Quadros P."/>
            <person name="Camargo F.A."/>
            <person name="Drew J.C."/>
            <person name="Farmerie W.G."/>
            <person name="Daroub S.H."/>
            <person name="Triplett E.W."/>
        </authorList>
    </citation>
    <scope>NUCLEOTIDE SEQUENCE [LARGE SCALE GENOMIC DNA]</scope>
    <source>
        <strain evidence="8 9">SR1</strain>
    </source>
</reference>
<dbReference type="Proteomes" id="UP000028194">
    <property type="component" value="Chromosome"/>
</dbReference>
<dbReference type="InterPro" id="IPR027469">
    <property type="entry name" value="Cation_efflux_TMD_sf"/>
</dbReference>
<dbReference type="PANTHER" id="PTHR13414:SF9">
    <property type="entry name" value="PROTON-COUPLED ZINC ANTIPORTER SLC30A9, MITOCHONDRIAL"/>
    <property type="match status" value="1"/>
</dbReference>
<dbReference type="PANTHER" id="PTHR13414">
    <property type="entry name" value="HUEL-CATION TRANSPORTER"/>
    <property type="match status" value="1"/>
</dbReference>
<dbReference type="GO" id="GO:0008324">
    <property type="term" value="F:monoatomic cation transmembrane transporter activity"/>
    <property type="evidence" value="ECO:0007669"/>
    <property type="project" value="InterPro"/>
</dbReference>
<dbReference type="Pfam" id="PF01545">
    <property type="entry name" value="Cation_efflux"/>
    <property type="match status" value="1"/>
</dbReference>
<dbReference type="EMBL" id="CP007174">
    <property type="protein sequence ID" value="AIF82255.1"/>
    <property type="molecule type" value="Genomic_DNA"/>
</dbReference>
<name>A0A075MMA6_9ARCH</name>
<comment type="subcellular location">
    <subcellularLocation>
        <location evidence="1">Membrane</location>
        <topology evidence="1">Multi-pass membrane protein</topology>
    </subcellularLocation>
</comment>
<dbReference type="HOGENOM" id="CLU_021126_0_1_2"/>
<dbReference type="NCBIfam" id="TIGR01297">
    <property type="entry name" value="CDF"/>
    <property type="match status" value="1"/>
</dbReference>
<evidence type="ECO:0000256" key="5">
    <source>
        <dbReference type="ARBA" id="ARBA00023136"/>
    </source>
</evidence>
<feature type="transmembrane region" description="Helical" evidence="6">
    <location>
        <begin position="165"/>
        <end position="187"/>
    </location>
</feature>
<evidence type="ECO:0000256" key="1">
    <source>
        <dbReference type="ARBA" id="ARBA00004141"/>
    </source>
</evidence>
<evidence type="ECO:0000313" key="8">
    <source>
        <dbReference type="EMBL" id="AIF82255.1"/>
    </source>
</evidence>
<feature type="domain" description="Cation efflux protein transmembrane" evidence="7">
    <location>
        <begin position="10"/>
        <end position="224"/>
    </location>
</feature>
<dbReference type="InterPro" id="IPR002524">
    <property type="entry name" value="Cation_efflux"/>
</dbReference>
<dbReference type="STRING" id="1459636.NTE_00173"/>
<sequence length="324" mass="35483">MAGGSKKAIYAALFGNLGIAIAKLIAAIFTGSTAMWAETYHSFSDTFNQILLLVGIRTSAKAATERHPFGYGKEQFFWSFLVATMLFGISGVLSLEQGATSLLVAPHHIQNVSVSYIILAISAAFEGNALRVAFVVFKQAIEARGEKVSLRTLYNEFRESKDPSILTVMVEDSAALLGITIAAVGIFLSEATGNTIYDAVSSLAIGVILMVFASFLAKENKALLIGEAISRKEWKRIVDSVLQIREVNRVVSLRTMHFAPQDVLVAMEVNLKDGLDTDKIELVIDKIEKQVKVTIPYINPSKIYVELEQDSCPTDFKRKPEKGK</sequence>
<dbReference type="SUPFAM" id="SSF161111">
    <property type="entry name" value="Cation efflux protein transmembrane domain-like"/>
    <property type="match status" value="1"/>
</dbReference>
<feature type="transmembrane region" description="Helical" evidence="6">
    <location>
        <begin position="76"/>
        <end position="95"/>
    </location>
</feature>
<keyword evidence="3 6" id="KW-0812">Transmembrane</keyword>
<gene>
    <name evidence="8" type="ORF">NTE_00173</name>
</gene>
<feature type="transmembrane region" description="Helical" evidence="6">
    <location>
        <begin position="12"/>
        <end position="34"/>
    </location>
</feature>
<dbReference type="AlphaFoldDB" id="A0A075MMA6"/>
<dbReference type="InterPro" id="IPR036837">
    <property type="entry name" value="Cation_efflux_CTD_sf"/>
</dbReference>
<dbReference type="GeneID" id="41596104"/>
<dbReference type="InterPro" id="IPR058533">
    <property type="entry name" value="Cation_efflux_TM"/>
</dbReference>
<evidence type="ECO:0000256" key="6">
    <source>
        <dbReference type="SAM" id="Phobius"/>
    </source>
</evidence>
<accession>A0A075MMA6</accession>
<dbReference type="InterPro" id="IPR040177">
    <property type="entry name" value="SLC30A9"/>
</dbReference>
<feature type="transmembrane region" description="Helical" evidence="6">
    <location>
        <begin position="199"/>
        <end position="217"/>
    </location>
</feature>
<evidence type="ECO:0000256" key="2">
    <source>
        <dbReference type="ARBA" id="ARBA00022448"/>
    </source>
</evidence>